<keyword evidence="2" id="KW-0328">Glycosyltransferase</keyword>
<sequence>MTLVSVIIPHRDDLENLRLCLDLLDRQTFRDFEIVVADNNSACGFAKVLDVCGSRALVVPAPLQGAAHARNAALAVALGRNLAFIDSDCRPAENWLERGLQNLRDGVVVAGKVEVVFADPARPTPAEAYEAVFAFDNRRYVRQKFCLGCNMFVRRADFDRVGFFRAGAPEDLDWGRRAVRLGLTILYDDSVVVGHPARRDWPELLRKTRRVVGELHLLRRDQGALAWAAYLAALAASPFVHAVKLAFSSKISGFRLKIAAVALLFRLRWRRLFWFVELLRT</sequence>
<evidence type="ECO:0000256" key="1">
    <source>
        <dbReference type="ARBA" id="ARBA00006739"/>
    </source>
</evidence>
<accession>A0A6N8DKK4</accession>
<evidence type="ECO:0000256" key="2">
    <source>
        <dbReference type="ARBA" id="ARBA00022676"/>
    </source>
</evidence>
<evidence type="ECO:0000256" key="3">
    <source>
        <dbReference type="ARBA" id="ARBA00022679"/>
    </source>
</evidence>
<dbReference type="InterPro" id="IPR001173">
    <property type="entry name" value="Glyco_trans_2-like"/>
</dbReference>
<dbReference type="PANTHER" id="PTHR43179:SF12">
    <property type="entry name" value="GALACTOFURANOSYLTRANSFERASE GLFT2"/>
    <property type="match status" value="1"/>
</dbReference>
<name>A0A6N8DKK4_RHOAC</name>
<keyword evidence="3 5" id="KW-0808">Transferase</keyword>
<dbReference type="RefSeq" id="WP_155445796.1">
    <property type="nucleotide sequence ID" value="NZ_JAOQNR010000006.1"/>
</dbReference>
<evidence type="ECO:0000313" key="6">
    <source>
        <dbReference type="Proteomes" id="UP000439113"/>
    </source>
</evidence>
<dbReference type="OrthoDB" id="6653642at2"/>
<feature type="domain" description="Glycosyltransferase 2-like" evidence="4">
    <location>
        <begin position="5"/>
        <end position="161"/>
    </location>
</feature>
<protein>
    <submittedName>
        <fullName evidence="5">Glycosyltransferase</fullName>
    </submittedName>
</protein>
<evidence type="ECO:0000313" key="5">
    <source>
        <dbReference type="EMBL" id="MTV31102.1"/>
    </source>
</evidence>
<dbReference type="PANTHER" id="PTHR43179">
    <property type="entry name" value="RHAMNOSYLTRANSFERASE WBBL"/>
    <property type="match status" value="1"/>
</dbReference>
<dbReference type="GO" id="GO:0016757">
    <property type="term" value="F:glycosyltransferase activity"/>
    <property type="evidence" value="ECO:0007669"/>
    <property type="project" value="UniProtKB-KW"/>
</dbReference>
<proteinExistence type="inferred from homology"/>
<reference evidence="5 6" key="1">
    <citation type="submission" date="2019-11" db="EMBL/GenBank/DDBJ databases">
        <title>Whole-genome sequence of a Rhodoblastus acidophilus DSM 142.</title>
        <authorList>
            <person name="Kyndt J.A."/>
            <person name="Meyer T.E."/>
        </authorList>
    </citation>
    <scope>NUCLEOTIDE SEQUENCE [LARGE SCALE GENOMIC DNA]</scope>
    <source>
        <strain evidence="5 6">DSM 142</strain>
    </source>
</reference>
<comment type="similarity">
    <text evidence="1">Belongs to the glycosyltransferase 2 family.</text>
</comment>
<dbReference type="AlphaFoldDB" id="A0A6N8DKK4"/>
<dbReference type="EMBL" id="WNKS01000006">
    <property type="protein sequence ID" value="MTV31102.1"/>
    <property type="molecule type" value="Genomic_DNA"/>
</dbReference>
<dbReference type="CDD" id="cd00761">
    <property type="entry name" value="Glyco_tranf_GTA_type"/>
    <property type="match status" value="1"/>
</dbReference>
<comment type="caution">
    <text evidence="5">The sequence shown here is derived from an EMBL/GenBank/DDBJ whole genome shotgun (WGS) entry which is preliminary data.</text>
</comment>
<evidence type="ECO:0000259" key="4">
    <source>
        <dbReference type="Pfam" id="PF00535"/>
    </source>
</evidence>
<organism evidence="5 6">
    <name type="scientific">Rhodoblastus acidophilus</name>
    <name type="common">Rhodopseudomonas acidophila</name>
    <dbReference type="NCBI Taxonomy" id="1074"/>
    <lineage>
        <taxon>Bacteria</taxon>
        <taxon>Pseudomonadati</taxon>
        <taxon>Pseudomonadota</taxon>
        <taxon>Alphaproteobacteria</taxon>
        <taxon>Hyphomicrobiales</taxon>
        <taxon>Rhodoblastaceae</taxon>
        <taxon>Rhodoblastus</taxon>
    </lineage>
</organism>
<dbReference type="Pfam" id="PF00535">
    <property type="entry name" value="Glycos_transf_2"/>
    <property type="match status" value="1"/>
</dbReference>
<gene>
    <name evidence="5" type="ORF">GJ654_08855</name>
</gene>
<dbReference type="Proteomes" id="UP000439113">
    <property type="component" value="Unassembled WGS sequence"/>
</dbReference>
<dbReference type="SUPFAM" id="SSF53448">
    <property type="entry name" value="Nucleotide-diphospho-sugar transferases"/>
    <property type="match status" value="1"/>
</dbReference>
<dbReference type="InterPro" id="IPR029044">
    <property type="entry name" value="Nucleotide-diphossugar_trans"/>
</dbReference>
<dbReference type="Gene3D" id="3.90.550.10">
    <property type="entry name" value="Spore Coat Polysaccharide Biosynthesis Protein SpsA, Chain A"/>
    <property type="match status" value="1"/>
</dbReference>